<dbReference type="AlphaFoldDB" id="A0A378WYR2"/>
<sequence>MRHTYTTRAVWVITAVLLAACVWFALAMR</sequence>
<keyword evidence="1" id="KW-1133">Transmembrane helix</keyword>
<dbReference type="EMBL" id="UGRU01000001">
    <property type="protein sequence ID" value="SUA46368.1"/>
    <property type="molecule type" value="Genomic_DNA"/>
</dbReference>
<dbReference type="PROSITE" id="PS51257">
    <property type="entry name" value="PROKAR_LIPOPROTEIN"/>
    <property type="match status" value="1"/>
</dbReference>
<reference evidence="2 3" key="1">
    <citation type="submission" date="2018-06" db="EMBL/GenBank/DDBJ databases">
        <authorList>
            <consortium name="Pathogen Informatics"/>
            <person name="Doyle S."/>
        </authorList>
    </citation>
    <scope>NUCLEOTIDE SEQUENCE [LARGE SCALE GENOMIC DNA]</scope>
    <source>
        <strain evidence="2 3">NCTC13184</strain>
    </source>
</reference>
<organism evidence="2 3">
    <name type="scientific">Nocardia africana</name>
    <dbReference type="NCBI Taxonomy" id="134964"/>
    <lineage>
        <taxon>Bacteria</taxon>
        <taxon>Bacillati</taxon>
        <taxon>Actinomycetota</taxon>
        <taxon>Actinomycetes</taxon>
        <taxon>Mycobacteriales</taxon>
        <taxon>Nocardiaceae</taxon>
        <taxon>Nocardia</taxon>
    </lineage>
</organism>
<evidence type="ECO:0000256" key="1">
    <source>
        <dbReference type="SAM" id="Phobius"/>
    </source>
</evidence>
<keyword evidence="1" id="KW-0472">Membrane</keyword>
<protein>
    <submittedName>
        <fullName evidence="2">Uncharacterized protein</fullName>
    </submittedName>
</protein>
<evidence type="ECO:0000313" key="3">
    <source>
        <dbReference type="Proteomes" id="UP000255082"/>
    </source>
</evidence>
<evidence type="ECO:0000313" key="2">
    <source>
        <dbReference type="EMBL" id="SUA46368.1"/>
    </source>
</evidence>
<proteinExistence type="predicted"/>
<name>A0A378WYR2_9NOCA</name>
<gene>
    <name evidence="2" type="ORF">NCTC13184_04893</name>
</gene>
<dbReference type="Proteomes" id="UP000255082">
    <property type="component" value="Unassembled WGS sequence"/>
</dbReference>
<keyword evidence="1" id="KW-0812">Transmembrane</keyword>
<accession>A0A378WYR2</accession>
<feature type="transmembrane region" description="Helical" evidence="1">
    <location>
        <begin position="9"/>
        <end position="28"/>
    </location>
</feature>